<reference evidence="5 6" key="1">
    <citation type="submission" date="2006-02" db="EMBL/GenBank/DDBJ databases">
        <authorList>
            <person name="Pinhassi J."/>
            <person name="Pedros-Alio C."/>
            <person name="Ferriera S."/>
            <person name="Johnson J."/>
            <person name="Kravitz S."/>
            <person name="Halpern A."/>
            <person name="Remington K."/>
            <person name="Beeson K."/>
            <person name="Tran B."/>
            <person name="Rogers Y.-H."/>
            <person name="Friedman R."/>
            <person name="Venter J.C."/>
        </authorList>
    </citation>
    <scope>NUCLEOTIDE SEQUENCE [LARGE SCALE GENOMIC DNA]</scope>
    <source>
        <strain evidence="5 6">MED297</strain>
    </source>
</reference>
<dbReference type="OrthoDB" id="8442777at2"/>
<dbReference type="PANTHER" id="PTHR38764:SF1">
    <property type="entry name" value="ACYL CARRIER PROTEIN PHOSPHODIESTERASE"/>
    <property type="match status" value="1"/>
</dbReference>
<dbReference type="AlphaFoldDB" id="A4BAP2"/>
<proteinExistence type="predicted"/>
<dbReference type="RefSeq" id="WP_008041650.1">
    <property type="nucleotide sequence ID" value="NZ_CH724149.1"/>
</dbReference>
<gene>
    <name evidence="5" type="ORF">MED297_10821</name>
</gene>
<evidence type="ECO:0008006" key="7">
    <source>
        <dbReference type="Google" id="ProtNLM"/>
    </source>
</evidence>
<evidence type="ECO:0000313" key="5">
    <source>
        <dbReference type="EMBL" id="EAR10998.1"/>
    </source>
</evidence>
<keyword evidence="1" id="KW-0444">Lipid biosynthesis</keyword>
<keyword evidence="2" id="KW-0378">Hydrolase</keyword>
<dbReference type="Proteomes" id="UP000005953">
    <property type="component" value="Unassembled WGS sequence"/>
</dbReference>
<keyword evidence="6" id="KW-1185">Reference proteome</keyword>
<dbReference type="GO" id="GO:0006633">
    <property type="term" value="P:fatty acid biosynthetic process"/>
    <property type="evidence" value="ECO:0007669"/>
    <property type="project" value="UniProtKB-KW"/>
</dbReference>
<dbReference type="InterPro" id="IPR007431">
    <property type="entry name" value="ACP_PD"/>
</dbReference>
<sequence length="195" mass="23126">MNFLGHCLFSDLTPDALNGGLWPDFGRRPDAAFLSESFYRHFDRHQVIDQLTDHHDLLEPIRAALRPTFRKTTPVVIDMMLDHHLATNWERYHSQPLEDFAQACYQNLRAFDGLEQPKRMSQTLHWMQSHDWFVSYRDPMGMVRALEGMSRRLRFDNPMHQHRHQAVDDTVRYADGLSDFVRWLQQELPTPDHND</sequence>
<organism evidence="5 6">
    <name type="scientific">Reinekea blandensis MED297</name>
    <dbReference type="NCBI Taxonomy" id="314283"/>
    <lineage>
        <taxon>Bacteria</taxon>
        <taxon>Pseudomonadati</taxon>
        <taxon>Pseudomonadota</taxon>
        <taxon>Gammaproteobacteria</taxon>
        <taxon>Oceanospirillales</taxon>
        <taxon>Saccharospirillaceae</taxon>
        <taxon>Reinekea</taxon>
    </lineage>
</organism>
<accession>A4BAP2</accession>
<evidence type="ECO:0000313" key="6">
    <source>
        <dbReference type="Proteomes" id="UP000005953"/>
    </source>
</evidence>
<dbReference type="STRING" id="314283.MED297_10821"/>
<keyword evidence="4" id="KW-0275">Fatty acid biosynthesis</keyword>
<dbReference type="EMBL" id="AAOE01000002">
    <property type="protein sequence ID" value="EAR10998.1"/>
    <property type="molecule type" value="Genomic_DNA"/>
</dbReference>
<comment type="caution">
    <text evidence="5">The sequence shown here is derived from an EMBL/GenBank/DDBJ whole genome shotgun (WGS) entry which is preliminary data.</text>
</comment>
<protein>
    <recommendedName>
        <fullName evidence="7">Acyl carrier protein phosphodiesterase</fullName>
    </recommendedName>
</protein>
<keyword evidence="4" id="KW-0276">Fatty acid metabolism</keyword>
<evidence type="ECO:0000256" key="4">
    <source>
        <dbReference type="ARBA" id="ARBA00023160"/>
    </source>
</evidence>
<evidence type="ECO:0000256" key="1">
    <source>
        <dbReference type="ARBA" id="ARBA00022516"/>
    </source>
</evidence>
<dbReference type="PANTHER" id="PTHR38764">
    <property type="entry name" value="ACYL CARRIER PROTEIN PHOSPHODIESTERASE"/>
    <property type="match status" value="1"/>
</dbReference>
<dbReference type="HOGENOM" id="CLU_099370_1_1_6"/>
<evidence type="ECO:0000256" key="2">
    <source>
        <dbReference type="ARBA" id="ARBA00022801"/>
    </source>
</evidence>
<dbReference type="Pfam" id="PF04336">
    <property type="entry name" value="ACP_PD"/>
    <property type="match status" value="1"/>
</dbReference>
<evidence type="ECO:0000256" key="3">
    <source>
        <dbReference type="ARBA" id="ARBA00023098"/>
    </source>
</evidence>
<dbReference type="GO" id="GO:0008770">
    <property type="term" value="F:[acyl-carrier-protein] phosphodiesterase activity"/>
    <property type="evidence" value="ECO:0007669"/>
    <property type="project" value="InterPro"/>
</dbReference>
<keyword evidence="3" id="KW-0443">Lipid metabolism</keyword>
<name>A4BAP2_9GAMM</name>